<protein>
    <submittedName>
        <fullName evidence="1">Uncharacterized protein</fullName>
    </submittedName>
</protein>
<dbReference type="STRING" id="205917.A0A4Y9YVM1"/>
<dbReference type="Gene3D" id="1.20.1280.50">
    <property type="match status" value="1"/>
</dbReference>
<dbReference type="SUPFAM" id="SSF52047">
    <property type="entry name" value="RNI-like"/>
    <property type="match status" value="1"/>
</dbReference>
<dbReference type="Proteomes" id="UP000298327">
    <property type="component" value="Unassembled WGS sequence"/>
</dbReference>
<sequence length="606" mass="68470">MLVRKPGMWKRNTGNMSMRTIHVGTVSSELKSYLQETLLRIVDVTAYSSQDVKNQAQTLLDAEMKDLKDVMRILSARRNTMVSFVSRIPEHVLLQIFAILVEVDPPRMLDLGFERRRSLGWIYVTHVCRSWREVALADSSLWTCIEPDFTYEWMLEILSRSNTRPLQVDFACSSSDEDVMKEILGPSHMSRVSRLHMRIEDWTDDHPWLSLVSQSAPLLTTFRLSFYDDNELTPPPKVLSAEAHPSLRHLELYNHSRLPCGEDVLRNLVHLEIMGKWSQDKRMTVEELMPIIRASPLLQTLVLENCRPGGTSKAKSAKAFLKHRRIPLPHLRNLRLSGNDHAIPLLLSQAEVPRSATISLYLGSTYGSPPSPTWLFIPQLLPWKLATPNPQTDTGPTFERLIVDMRSLVKLQMIPSKQCSGPYLTIHSSATGIDLNRMPDYLKAFHAEKYFKRISRLVVQPHGLDSPLGVERLLASPGMSGVTRLHLMMRDYSTLAPHNPLANTIHLLRALALPAKNGPGSLSLPDLKSLVLERASDIPRTSEFQSLFKETLLAFFAARQSQGIPIFGFTVINCDDTGELASRVEEFLGRPGSSDAPGDDWENDYD</sequence>
<dbReference type="Gene3D" id="3.80.10.10">
    <property type="entry name" value="Ribonuclease Inhibitor"/>
    <property type="match status" value="1"/>
</dbReference>
<dbReference type="InterPro" id="IPR032675">
    <property type="entry name" value="LRR_dom_sf"/>
</dbReference>
<gene>
    <name evidence="1" type="ORF">EVG20_g5459</name>
</gene>
<evidence type="ECO:0000313" key="2">
    <source>
        <dbReference type="Proteomes" id="UP000298327"/>
    </source>
</evidence>
<organism evidence="1 2">
    <name type="scientific">Dentipellis fragilis</name>
    <dbReference type="NCBI Taxonomy" id="205917"/>
    <lineage>
        <taxon>Eukaryota</taxon>
        <taxon>Fungi</taxon>
        <taxon>Dikarya</taxon>
        <taxon>Basidiomycota</taxon>
        <taxon>Agaricomycotina</taxon>
        <taxon>Agaricomycetes</taxon>
        <taxon>Russulales</taxon>
        <taxon>Hericiaceae</taxon>
        <taxon>Dentipellis</taxon>
    </lineage>
</organism>
<comment type="caution">
    <text evidence="1">The sequence shown here is derived from an EMBL/GenBank/DDBJ whole genome shotgun (WGS) entry which is preliminary data.</text>
</comment>
<dbReference type="EMBL" id="SEOQ01000323">
    <property type="protein sequence ID" value="TFY65631.1"/>
    <property type="molecule type" value="Genomic_DNA"/>
</dbReference>
<evidence type="ECO:0000313" key="1">
    <source>
        <dbReference type="EMBL" id="TFY65631.1"/>
    </source>
</evidence>
<dbReference type="OrthoDB" id="3226575at2759"/>
<name>A0A4Y9YVM1_9AGAM</name>
<dbReference type="AlphaFoldDB" id="A0A4Y9YVM1"/>
<proteinExistence type="predicted"/>
<reference evidence="1 2" key="1">
    <citation type="submission" date="2019-02" db="EMBL/GenBank/DDBJ databases">
        <title>Genome sequencing of the rare red list fungi Dentipellis fragilis.</title>
        <authorList>
            <person name="Buettner E."/>
            <person name="Kellner H."/>
        </authorList>
    </citation>
    <scope>NUCLEOTIDE SEQUENCE [LARGE SCALE GENOMIC DNA]</scope>
    <source>
        <strain evidence="1 2">DSM 105465</strain>
    </source>
</reference>
<accession>A0A4Y9YVM1</accession>
<keyword evidence="2" id="KW-1185">Reference proteome</keyword>